<reference evidence="1 2" key="1">
    <citation type="journal article" date="2024" name="BMC Genomics">
        <title>De novo assembly and annotation of Popillia japonica's genome with initial clues to its potential as an invasive pest.</title>
        <authorList>
            <person name="Cucini C."/>
            <person name="Boschi S."/>
            <person name="Funari R."/>
            <person name="Cardaioli E."/>
            <person name="Iannotti N."/>
            <person name="Marturano G."/>
            <person name="Paoli F."/>
            <person name="Bruttini M."/>
            <person name="Carapelli A."/>
            <person name="Frati F."/>
            <person name="Nardi F."/>
        </authorList>
    </citation>
    <scope>NUCLEOTIDE SEQUENCE [LARGE SCALE GENOMIC DNA]</scope>
    <source>
        <strain evidence="1">DMR45628</strain>
    </source>
</reference>
<dbReference type="AlphaFoldDB" id="A0AAW1JBC7"/>
<proteinExistence type="predicted"/>
<dbReference type="Proteomes" id="UP001458880">
    <property type="component" value="Unassembled WGS sequence"/>
</dbReference>
<organism evidence="1 2">
    <name type="scientific">Popillia japonica</name>
    <name type="common">Japanese beetle</name>
    <dbReference type="NCBI Taxonomy" id="7064"/>
    <lineage>
        <taxon>Eukaryota</taxon>
        <taxon>Metazoa</taxon>
        <taxon>Ecdysozoa</taxon>
        <taxon>Arthropoda</taxon>
        <taxon>Hexapoda</taxon>
        <taxon>Insecta</taxon>
        <taxon>Pterygota</taxon>
        <taxon>Neoptera</taxon>
        <taxon>Endopterygota</taxon>
        <taxon>Coleoptera</taxon>
        <taxon>Polyphaga</taxon>
        <taxon>Scarabaeiformia</taxon>
        <taxon>Scarabaeidae</taxon>
        <taxon>Rutelinae</taxon>
        <taxon>Popillia</taxon>
    </lineage>
</organism>
<sequence length="78" mass="9096">MVTYGQNPYEDEEKRKEDKILPCQQCKPARALVLRILNQFVTLQVISRQFSKLVVTFLIYAVEDPESIRNIVELLAKN</sequence>
<evidence type="ECO:0000313" key="1">
    <source>
        <dbReference type="EMBL" id="KAK9700554.1"/>
    </source>
</evidence>
<evidence type="ECO:0000313" key="2">
    <source>
        <dbReference type="Proteomes" id="UP001458880"/>
    </source>
</evidence>
<comment type="caution">
    <text evidence="1">The sequence shown here is derived from an EMBL/GenBank/DDBJ whole genome shotgun (WGS) entry which is preliminary data.</text>
</comment>
<gene>
    <name evidence="1" type="ORF">QE152_g31165</name>
</gene>
<accession>A0AAW1JBC7</accession>
<dbReference type="EMBL" id="JASPKY010000435">
    <property type="protein sequence ID" value="KAK9700554.1"/>
    <property type="molecule type" value="Genomic_DNA"/>
</dbReference>
<name>A0AAW1JBC7_POPJA</name>
<keyword evidence="2" id="KW-1185">Reference proteome</keyword>
<protein>
    <submittedName>
        <fullName evidence="1">Uncharacterized protein</fullName>
    </submittedName>
</protein>